<dbReference type="EMBL" id="CAKOFQ010007362">
    <property type="protein sequence ID" value="CAH1999391.1"/>
    <property type="molecule type" value="Genomic_DNA"/>
</dbReference>
<organism evidence="2 3">
    <name type="scientific">Acanthoscelides obtectus</name>
    <name type="common">Bean weevil</name>
    <name type="synonym">Bruchus obtectus</name>
    <dbReference type="NCBI Taxonomy" id="200917"/>
    <lineage>
        <taxon>Eukaryota</taxon>
        <taxon>Metazoa</taxon>
        <taxon>Ecdysozoa</taxon>
        <taxon>Arthropoda</taxon>
        <taxon>Hexapoda</taxon>
        <taxon>Insecta</taxon>
        <taxon>Pterygota</taxon>
        <taxon>Neoptera</taxon>
        <taxon>Endopterygota</taxon>
        <taxon>Coleoptera</taxon>
        <taxon>Polyphaga</taxon>
        <taxon>Cucujiformia</taxon>
        <taxon>Chrysomeloidea</taxon>
        <taxon>Chrysomelidae</taxon>
        <taxon>Bruchinae</taxon>
        <taxon>Bruchini</taxon>
        <taxon>Acanthoscelides</taxon>
    </lineage>
</organism>
<keyword evidence="3" id="KW-1185">Reference proteome</keyword>
<reference evidence="2" key="1">
    <citation type="submission" date="2022-03" db="EMBL/GenBank/DDBJ databases">
        <authorList>
            <person name="Sayadi A."/>
        </authorList>
    </citation>
    <scope>NUCLEOTIDE SEQUENCE</scope>
</reference>
<evidence type="ECO:0000313" key="2">
    <source>
        <dbReference type="EMBL" id="CAH1999391.1"/>
    </source>
</evidence>
<feature type="domain" description="DDE-1" evidence="1">
    <location>
        <begin position="46"/>
        <end position="94"/>
    </location>
</feature>
<evidence type="ECO:0000259" key="1">
    <source>
        <dbReference type="Pfam" id="PF03184"/>
    </source>
</evidence>
<accession>A0A9P0PV61</accession>
<dbReference type="AlphaFoldDB" id="A0A9P0PV61"/>
<protein>
    <recommendedName>
        <fullName evidence="1">DDE-1 domain-containing protein</fullName>
    </recommendedName>
</protein>
<dbReference type="OrthoDB" id="7489787at2759"/>
<sequence length="96" mass="10578">MASAERVTLVTVAVAVSAVLNIAPPPFFVFPRVHCKSHFVRGGPIGCDGDTNPAGWMKEENFMKYAKHFVKHVKPSKEKPVLLLLDNHDSHLSIEA</sequence>
<dbReference type="Proteomes" id="UP001152888">
    <property type="component" value="Unassembled WGS sequence"/>
</dbReference>
<name>A0A9P0PV61_ACAOB</name>
<proteinExistence type="predicted"/>
<dbReference type="InterPro" id="IPR004875">
    <property type="entry name" value="DDE_SF_endonuclease_dom"/>
</dbReference>
<dbReference type="Pfam" id="PF03184">
    <property type="entry name" value="DDE_1"/>
    <property type="match status" value="1"/>
</dbReference>
<comment type="caution">
    <text evidence="2">The sequence shown here is derived from an EMBL/GenBank/DDBJ whole genome shotgun (WGS) entry which is preliminary data.</text>
</comment>
<gene>
    <name evidence="2" type="ORF">ACAOBT_LOCUS24939</name>
</gene>
<dbReference type="GO" id="GO:0003676">
    <property type="term" value="F:nucleic acid binding"/>
    <property type="evidence" value="ECO:0007669"/>
    <property type="project" value="InterPro"/>
</dbReference>
<evidence type="ECO:0000313" key="3">
    <source>
        <dbReference type="Proteomes" id="UP001152888"/>
    </source>
</evidence>